<dbReference type="AlphaFoldDB" id="A0ABD6CDE9"/>
<evidence type="ECO:0000313" key="3">
    <source>
        <dbReference type="Proteomes" id="UP001597119"/>
    </source>
</evidence>
<feature type="transmembrane region" description="Helical" evidence="1">
    <location>
        <begin position="12"/>
        <end position="28"/>
    </location>
</feature>
<sequence>MKLDLLKRTNGWLLLAGFVSTVSVVPWLKTKDYGLAGVVVPLVLFALSAVGARAERRDVERKLRRAREPNSAN</sequence>
<dbReference type="RefSeq" id="WP_247380838.1">
    <property type="nucleotide sequence ID" value="NZ_JALLGV010000008.1"/>
</dbReference>
<keyword evidence="3" id="KW-1185">Reference proteome</keyword>
<organism evidence="2 3">
    <name type="scientific">Halorientalis brevis</name>
    <dbReference type="NCBI Taxonomy" id="1126241"/>
    <lineage>
        <taxon>Archaea</taxon>
        <taxon>Methanobacteriati</taxon>
        <taxon>Methanobacteriota</taxon>
        <taxon>Stenosarchaea group</taxon>
        <taxon>Halobacteria</taxon>
        <taxon>Halobacteriales</taxon>
        <taxon>Haloarculaceae</taxon>
        <taxon>Halorientalis</taxon>
    </lineage>
</organism>
<name>A0ABD6CDE9_9EURY</name>
<gene>
    <name evidence="2" type="ORF">ACFR9U_11890</name>
</gene>
<keyword evidence="1" id="KW-1133">Transmembrane helix</keyword>
<feature type="transmembrane region" description="Helical" evidence="1">
    <location>
        <begin position="34"/>
        <end position="54"/>
    </location>
</feature>
<accession>A0ABD6CDE9</accession>
<evidence type="ECO:0000256" key="1">
    <source>
        <dbReference type="SAM" id="Phobius"/>
    </source>
</evidence>
<protein>
    <submittedName>
        <fullName evidence="2">Uncharacterized protein</fullName>
    </submittedName>
</protein>
<dbReference type="Proteomes" id="UP001597119">
    <property type="component" value="Unassembled WGS sequence"/>
</dbReference>
<proteinExistence type="predicted"/>
<dbReference type="EMBL" id="JBHUDJ010000006">
    <property type="protein sequence ID" value="MFD1587686.1"/>
    <property type="molecule type" value="Genomic_DNA"/>
</dbReference>
<reference evidence="2 3" key="1">
    <citation type="journal article" date="2019" name="Int. J. Syst. Evol. Microbiol.">
        <title>The Global Catalogue of Microorganisms (GCM) 10K type strain sequencing project: providing services to taxonomists for standard genome sequencing and annotation.</title>
        <authorList>
            <consortium name="The Broad Institute Genomics Platform"/>
            <consortium name="The Broad Institute Genome Sequencing Center for Infectious Disease"/>
            <person name="Wu L."/>
            <person name="Ma J."/>
        </authorList>
    </citation>
    <scope>NUCLEOTIDE SEQUENCE [LARGE SCALE GENOMIC DNA]</scope>
    <source>
        <strain evidence="2 3">CGMCC 1.12125</strain>
    </source>
</reference>
<keyword evidence="1" id="KW-0812">Transmembrane</keyword>
<keyword evidence="1" id="KW-0472">Membrane</keyword>
<evidence type="ECO:0000313" key="2">
    <source>
        <dbReference type="EMBL" id="MFD1587686.1"/>
    </source>
</evidence>
<comment type="caution">
    <text evidence="2">The sequence shown here is derived from an EMBL/GenBank/DDBJ whole genome shotgun (WGS) entry which is preliminary data.</text>
</comment>